<feature type="binding site" evidence="3">
    <location>
        <position position="383"/>
    </location>
    <ligand>
        <name>Mn(2+)</name>
        <dbReference type="ChEBI" id="CHEBI:29035"/>
        <label>2</label>
    </ligand>
</feature>
<organism evidence="5 6">
    <name type="scientific">Salinicoccus kekensis</name>
    <dbReference type="NCBI Taxonomy" id="714307"/>
    <lineage>
        <taxon>Bacteria</taxon>
        <taxon>Bacillati</taxon>
        <taxon>Bacillota</taxon>
        <taxon>Bacilli</taxon>
        <taxon>Bacillales</taxon>
        <taxon>Staphylococcaceae</taxon>
        <taxon>Salinicoccus</taxon>
    </lineage>
</organism>
<gene>
    <name evidence="5" type="ORF">SAMN05878391_1797</name>
</gene>
<dbReference type="SUPFAM" id="SSF55031">
    <property type="entry name" value="Bacterial exopeptidase dimerisation domain"/>
    <property type="match status" value="1"/>
</dbReference>
<dbReference type="FunFam" id="3.30.70.360:FF:000001">
    <property type="entry name" value="N-acetyldiaminopimelate deacetylase"/>
    <property type="match status" value="1"/>
</dbReference>
<evidence type="ECO:0000313" key="5">
    <source>
        <dbReference type="EMBL" id="SOC42902.1"/>
    </source>
</evidence>
<feature type="binding site" evidence="3">
    <location>
        <position position="123"/>
    </location>
    <ligand>
        <name>Mn(2+)</name>
        <dbReference type="ChEBI" id="CHEBI:29035"/>
        <label>2</label>
    </ligand>
</feature>
<proteinExistence type="inferred from homology"/>
<evidence type="ECO:0000259" key="4">
    <source>
        <dbReference type="Pfam" id="PF07687"/>
    </source>
</evidence>
<protein>
    <submittedName>
        <fullName evidence="5">Amidohydrolase</fullName>
    </submittedName>
</protein>
<feature type="binding site" evidence="3">
    <location>
        <position position="125"/>
    </location>
    <ligand>
        <name>Mn(2+)</name>
        <dbReference type="ChEBI" id="CHEBI:29035"/>
        <label>2</label>
    </ligand>
</feature>
<dbReference type="PANTHER" id="PTHR11014">
    <property type="entry name" value="PEPTIDASE M20 FAMILY MEMBER"/>
    <property type="match status" value="1"/>
</dbReference>
<feature type="domain" description="Peptidase M20 dimerisation" evidence="4">
    <location>
        <begin position="208"/>
        <end position="299"/>
    </location>
</feature>
<dbReference type="AlphaFoldDB" id="A0A285UM61"/>
<dbReference type="InterPro" id="IPR011650">
    <property type="entry name" value="Peptidase_M20_dimer"/>
</dbReference>
<dbReference type="PANTHER" id="PTHR11014:SF63">
    <property type="entry name" value="METALLOPEPTIDASE, PUTATIVE (AFU_ORTHOLOGUE AFUA_6G09600)-RELATED"/>
    <property type="match status" value="1"/>
</dbReference>
<sequence>MLQYNVSLLKIRELRGGLKITYYNVLDEALKIKEDLVRWRRHLHKNPELSFEEYETNKFVKNLLEKWGYTSISSIAKTGLVVNIKGKEEGATIALRADMDALPINDEKQVSYASKKENIAHLCGHDAHTSILLGVAELFSKIELEKGNIKLIFQPAEEGFAGAKYMVEEGVLKNPDVNAIAGLHVHPTAQTGEITVAKDIAMATSDQIDIEIIGKGGHAAHPHLSIDPIAITSIVISSLQQVVSRSIDPLEPVVVTIGKVQGGYKRNIIAPSVKLEGTVRILNKDLREDVRKIIKEHIEGICNGMGADYEFNYTEGYPSVVNDNNLIQDLAKVSNEILGQNTMSIVKPSMGGEDFSYYTEKVPGLFFRLGTRNENKQTNFPNHHPLFDIDEDALPYGVALLSGFALNYLNEN</sequence>
<dbReference type="Pfam" id="PF07687">
    <property type="entry name" value="M20_dimer"/>
    <property type="match status" value="1"/>
</dbReference>
<dbReference type="Gene3D" id="3.30.70.360">
    <property type="match status" value="1"/>
</dbReference>
<dbReference type="InterPro" id="IPR002933">
    <property type="entry name" value="Peptidase_M20"/>
</dbReference>
<dbReference type="PIRSF" id="PIRSF005962">
    <property type="entry name" value="Pept_M20D_amidohydro"/>
    <property type="match status" value="1"/>
</dbReference>
<dbReference type="GO" id="GO:0019877">
    <property type="term" value="P:diaminopimelate biosynthetic process"/>
    <property type="evidence" value="ECO:0007669"/>
    <property type="project" value="UniProtKB-ARBA"/>
</dbReference>
<dbReference type="InterPro" id="IPR036264">
    <property type="entry name" value="Bact_exopeptidase_dim_dom"/>
</dbReference>
<name>A0A285UM61_9STAP</name>
<reference evidence="6" key="1">
    <citation type="submission" date="2017-08" db="EMBL/GenBank/DDBJ databases">
        <authorList>
            <person name="Varghese N."/>
            <person name="Submissions S."/>
        </authorList>
    </citation>
    <scope>NUCLEOTIDE SEQUENCE [LARGE SCALE GENOMIC DNA]</scope>
    <source>
        <strain evidence="6">DSM 23173</strain>
    </source>
</reference>
<comment type="similarity">
    <text evidence="1">Belongs to the peptidase M20 family.</text>
</comment>
<dbReference type="EMBL" id="OBQF01000004">
    <property type="protein sequence ID" value="SOC42902.1"/>
    <property type="molecule type" value="Genomic_DNA"/>
</dbReference>
<evidence type="ECO:0000256" key="2">
    <source>
        <dbReference type="ARBA" id="ARBA00022801"/>
    </source>
</evidence>
<dbReference type="NCBIfam" id="TIGR01891">
    <property type="entry name" value="amidohydrolases"/>
    <property type="match status" value="1"/>
</dbReference>
<keyword evidence="3" id="KW-0479">Metal-binding</keyword>
<accession>A0A285UM61</accession>
<dbReference type="GO" id="GO:0046872">
    <property type="term" value="F:metal ion binding"/>
    <property type="evidence" value="ECO:0007669"/>
    <property type="project" value="UniProtKB-KW"/>
</dbReference>
<dbReference type="Proteomes" id="UP000219412">
    <property type="component" value="Unassembled WGS sequence"/>
</dbReference>
<keyword evidence="3" id="KW-0464">Manganese</keyword>
<dbReference type="Gene3D" id="3.40.630.10">
    <property type="entry name" value="Zn peptidases"/>
    <property type="match status" value="1"/>
</dbReference>
<feature type="binding site" evidence="3">
    <location>
        <position position="158"/>
    </location>
    <ligand>
        <name>Mn(2+)</name>
        <dbReference type="ChEBI" id="CHEBI:29035"/>
        <label>2</label>
    </ligand>
</feature>
<dbReference type="SUPFAM" id="SSF53187">
    <property type="entry name" value="Zn-dependent exopeptidases"/>
    <property type="match status" value="1"/>
</dbReference>
<dbReference type="InterPro" id="IPR017439">
    <property type="entry name" value="Amidohydrolase"/>
</dbReference>
<comment type="cofactor">
    <cofactor evidence="3">
        <name>Mn(2+)</name>
        <dbReference type="ChEBI" id="CHEBI:29035"/>
    </cofactor>
    <text evidence="3">The Mn(2+) ion enhances activity.</text>
</comment>
<evidence type="ECO:0000313" key="6">
    <source>
        <dbReference type="Proteomes" id="UP000219412"/>
    </source>
</evidence>
<keyword evidence="6" id="KW-1185">Reference proteome</keyword>
<evidence type="ECO:0000256" key="1">
    <source>
        <dbReference type="ARBA" id="ARBA00006153"/>
    </source>
</evidence>
<dbReference type="GO" id="GO:0050118">
    <property type="term" value="F:N-acetyldiaminopimelate deacetylase activity"/>
    <property type="evidence" value="ECO:0007669"/>
    <property type="project" value="UniProtKB-ARBA"/>
</dbReference>
<evidence type="ECO:0000256" key="3">
    <source>
        <dbReference type="PIRSR" id="PIRSR005962-1"/>
    </source>
</evidence>
<dbReference type="Pfam" id="PF01546">
    <property type="entry name" value="Peptidase_M20"/>
    <property type="match status" value="1"/>
</dbReference>
<dbReference type="CDD" id="cd03886">
    <property type="entry name" value="M20_Acy1"/>
    <property type="match status" value="1"/>
</dbReference>
<keyword evidence="2 5" id="KW-0378">Hydrolase</keyword>
<feature type="binding site" evidence="3">
    <location>
        <position position="184"/>
    </location>
    <ligand>
        <name>Mn(2+)</name>
        <dbReference type="ChEBI" id="CHEBI:29035"/>
        <label>2</label>
    </ligand>
</feature>